<proteinExistence type="predicted"/>
<keyword evidence="2" id="KW-0472">Membrane</keyword>
<feature type="compositionally biased region" description="Basic and acidic residues" evidence="1">
    <location>
        <begin position="233"/>
        <end position="253"/>
    </location>
</feature>
<accession>A0A0F9KM14</accession>
<name>A0A0F9KM14_9ZZZZ</name>
<dbReference type="EMBL" id="LAZR01008914">
    <property type="protein sequence ID" value="KKM75786.1"/>
    <property type="molecule type" value="Genomic_DNA"/>
</dbReference>
<keyword evidence="2" id="KW-1133">Transmembrane helix</keyword>
<feature type="transmembrane region" description="Helical" evidence="2">
    <location>
        <begin position="179"/>
        <end position="199"/>
    </location>
</feature>
<feature type="compositionally biased region" description="Low complexity" evidence="1">
    <location>
        <begin position="254"/>
        <end position="269"/>
    </location>
</feature>
<feature type="transmembrane region" description="Helical" evidence="2">
    <location>
        <begin position="140"/>
        <end position="159"/>
    </location>
</feature>
<feature type="transmembrane region" description="Helical" evidence="2">
    <location>
        <begin position="63"/>
        <end position="83"/>
    </location>
</feature>
<feature type="transmembrane region" description="Helical" evidence="2">
    <location>
        <begin position="7"/>
        <end position="25"/>
    </location>
</feature>
<reference evidence="3" key="1">
    <citation type="journal article" date="2015" name="Nature">
        <title>Complex archaea that bridge the gap between prokaryotes and eukaryotes.</title>
        <authorList>
            <person name="Spang A."/>
            <person name="Saw J.H."/>
            <person name="Jorgensen S.L."/>
            <person name="Zaremba-Niedzwiedzka K."/>
            <person name="Martijn J."/>
            <person name="Lind A.E."/>
            <person name="van Eijk R."/>
            <person name="Schleper C."/>
            <person name="Guy L."/>
            <person name="Ettema T.J."/>
        </authorList>
    </citation>
    <scope>NUCLEOTIDE SEQUENCE</scope>
</reference>
<feature type="region of interest" description="Disordered" evidence="1">
    <location>
        <begin position="222"/>
        <end position="289"/>
    </location>
</feature>
<feature type="transmembrane region" description="Helical" evidence="2">
    <location>
        <begin position="31"/>
        <end position="51"/>
    </location>
</feature>
<feature type="compositionally biased region" description="Low complexity" evidence="1">
    <location>
        <begin position="276"/>
        <end position="289"/>
    </location>
</feature>
<dbReference type="AlphaFoldDB" id="A0A0F9KM14"/>
<keyword evidence="2" id="KW-0812">Transmembrane</keyword>
<sequence length="396" mass="45773">MARIKPIIVVLGLFSLIGIIHGIILDSFNLFITWFLIGLWLIFSFKVFKNIKRYRSFNSPHNTAFFVIEPLFVGIFYSIWGYFTGLFGENLIEGSILYLSLWSIIFGIPYIIYGSISLNRCFKKYSVIYFGTKSIKARRFGYILGIFVLFVIIAFWASFYSIIDFYDSLLIPLHFSIDLNLLMLFISTLCIIIISGFLGGRSSLPQLNRDYIRQRVNRVNNLISPRRSSSPSRNRENKRTITRETHTPSERTITRTSRSVSQSSRSTPTTHRRSSSFRTKTTTKTSTRKPISTNQNKIKLNNLRLYKPKAANLSPEDFKCIFCFKLPEYPKDNGKGIILCPSCRYPAHADEFKDWLDSSGLCSRCNSPIPSSFKKNPKIISVKNYIFIYKSLLRRK</sequence>
<comment type="caution">
    <text evidence="3">The sequence shown here is derived from an EMBL/GenBank/DDBJ whole genome shotgun (WGS) entry which is preliminary data.</text>
</comment>
<organism evidence="3">
    <name type="scientific">marine sediment metagenome</name>
    <dbReference type="NCBI Taxonomy" id="412755"/>
    <lineage>
        <taxon>unclassified sequences</taxon>
        <taxon>metagenomes</taxon>
        <taxon>ecological metagenomes</taxon>
    </lineage>
</organism>
<gene>
    <name evidence="3" type="ORF">LCGC14_1386720</name>
</gene>
<evidence type="ECO:0000256" key="2">
    <source>
        <dbReference type="SAM" id="Phobius"/>
    </source>
</evidence>
<feature type="transmembrane region" description="Helical" evidence="2">
    <location>
        <begin position="95"/>
        <end position="119"/>
    </location>
</feature>
<protein>
    <submittedName>
        <fullName evidence="3">Uncharacterized protein</fullName>
    </submittedName>
</protein>
<evidence type="ECO:0000256" key="1">
    <source>
        <dbReference type="SAM" id="MobiDB-lite"/>
    </source>
</evidence>
<evidence type="ECO:0000313" key="3">
    <source>
        <dbReference type="EMBL" id="KKM75786.1"/>
    </source>
</evidence>